<gene>
    <name evidence="2" type="ORF">MGAL_10B058701</name>
</gene>
<protein>
    <submittedName>
        <fullName evidence="2">Uncharacterized protein</fullName>
    </submittedName>
</protein>
<sequence length="155" mass="18198">MDMKLYFITCVYVIVLIDSFAAITFSNQQEGLLSCVSNDDIYTCYNTETEKYYNIPKSKMDELLELSVDQQFNIQEDFDNNYSLGESRSNNVPTTKRAYKRPSFLGLNRPSMTLYDLFVNYRRQPHSRGSFTSFRKRPFDSISYRGRFGGFGRKR</sequence>
<comment type="caution">
    <text evidence="2">The sequence shown here is derived from an EMBL/GenBank/DDBJ whole genome shotgun (WGS) entry which is preliminary data.</text>
</comment>
<keyword evidence="1" id="KW-0732">Signal</keyword>
<dbReference type="AlphaFoldDB" id="A0A8B6FYR9"/>
<name>A0A8B6FYR9_MYTGA</name>
<organism evidence="2 3">
    <name type="scientific">Mytilus galloprovincialis</name>
    <name type="common">Mediterranean mussel</name>
    <dbReference type="NCBI Taxonomy" id="29158"/>
    <lineage>
        <taxon>Eukaryota</taxon>
        <taxon>Metazoa</taxon>
        <taxon>Spiralia</taxon>
        <taxon>Lophotrochozoa</taxon>
        <taxon>Mollusca</taxon>
        <taxon>Bivalvia</taxon>
        <taxon>Autobranchia</taxon>
        <taxon>Pteriomorphia</taxon>
        <taxon>Mytilida</taxon>
        <taxon>Mytiloidea</taxon>
        <taxon>Mytilidae</taxon>
        <taxon>Mytilinae</taxon>
        <taxon>Mytilus</taxon>
    </lineage>
</organism>
<evidence type="ECO:0000256" key="1">
    <source>
        <dbReference type="SAM" id="SignalP"/>
    </source>
</evidence>
<dbReference type="EMBL" id="UYJE01007556">
    <property type="protein sequence ID" value="VDI56018.1"/>
    <property type="molecule type" value="Genomic_DNA"/>
</dbReference>
<reference evidence="2" key="1">
    <citation type="submission" date="2018-11" db="EMBL/GenBank/DDBJ databases">
        <authorList>
            <person name="Alioto T."/>
            <person name="Alioto T."/>
        </authorList>
    </citation>
    <scope>NUCLEOTIDE SEQUENCE</scope>
</reference>
<keyword evidence="3" id="KW-1185">Reference proteome</keyword>
<accession>A0A8B6FYR9</accession>
<feature type="chain" id="PRO_5032701624" evidence="1">
    <location>
        <begin position="23"/>
        <end position="155"/>
    </location>
</feature>
<feature type="signal peptide" evidence="1">
    <location>
        <begin position="1"/>
        <end position="22"/>
    </location>
</feature>
<dbReference type="Proteomes" id="UP000596742">
    <property type="component" value="Unassembled WGS sequence"/>
</dbReference>
<evidence type="ECO:0000313" key="3">
    <source>
        <dbReference type="Proteomes" id="UP000596742"/>
    </source>
</evidence>
<dbReference type="OrthoDB" id="10304684at2759"/>
<evidence type="ECO:0000313" key="2">
    <source>
        <dbReference type="EMBL" id="VDI56018.1"/>
    </source>
</evidence>
<proteinExistence type="predicted"/>